<dbReference type="InterPro" id="IPR042222">
    <property type="entry name" value="Dynein_2_N"/>
</dbReference>
<keyword evidence="11" id="KW-0966">Cell projection</keyword>
<keyword evidence="8" id="KW-0969">Cilium</keyword>
<keyword evidence="10" id="KW-0206">Cytoskeleton</keyword>
<dbReference type="EMBL" id="HBUF01480817">
    <property type="protein sequence ID" value="CAG6744995.1"/>
    <property type="molecule type" value="Transcribed_RNA"/>
</dbReference>
<evidence type="ECO:0000256" key="6">
    <source>
        <dbReference type="ARBA" id="ARBA00023017"/>
    </source>
</evidence>
<dbReference type="Gene3D" id="1.20.140.100">
    <property type="entry name" value="Dynein heavy chain, N-terminal domain 2"/>
    <property type="match status" value="1"/>
</dbReference>
<dbReference type="InterPro" id="IPR026983">
    <property type="entry name" value="DHC"/>
</dbReference>
<comment type="subcellular location">
    <subcellularLocation>
        <location evidence="1">Cytoplasm</location>
        <location evidence="1">Cytoskeleton</location>
        <location evidence="1">Cilium axoneme</location>
    </subcellularLocation>
</comment>
<dbReference type="Gene3D" id="1.10.287.2620">
    <property type="match status" value="1"/>
</dbReference>
<evidence type="ECO:0000256" key="9">
    <source>
        <dbReference type="ARBA" id="ARBA00023175"/>
    </source>
</evidence>
<evidence type="ECO:0000259" key="12">
    <source>
        <dbReference type="Pfam" id="PF08393"/>
    </source>
</evidence>
<evidence type="ECO:0000256" key="2">
    <source>
        <dbReference type="ARBA" id="ARBA00022490"/>
    </source>
</evidence>
<evidence type="ECO:0000256" key="3">
    <source>
        <dbReference type="ARBA" id="ARBA00022701"/>
    </source>
</evidence>
<name>A0A8D8ZCH7_9HEMI</name>
<dbReference type="AlphaFoldDB" id="A0A8D8ZCH7"/>
<dbReference type="PANTHER" id="PTHR45703:SF1">
    <property type="entry name" value="DYNEINS HEAVY CHAIN"/>
    <property type="match status" value="1"/>
</dbReference>
<keyword evidence="9" id="KW-0505">Motor protein</keyword>
<feature type="domain" description="Dynein heavy chain linker" evidence="12">
    <location>
        <begin position="3"/>
        <end position="135"/>
    </location>
</feature>
<organism evidence="13">
    <name type="scientific">Cacopsylla melanoneura</name>
    <dbReference type="NCBI Taxonomy" id="428564"/>
    <lineage>
        <taxon>Eukaryota</taxon>
        <taxon>Metazoa</taxon>
        <taxon>Ecdysozoa</taxon>
        <taxon>Arthropoda</taxon>
        <taxon>Hexapoda</taxon>
        <taxon>Insecta</taxon>
        <taxon>Pterygota</taxon>
        <taxon>Neoptera</taxon>
        <taxon>Paraneoptera</taxon>
        <taxon>Hemiptera</taxon>
        <taxon>Sternorrhyncha</taxon>
        <taxon>Psylloidea</taxon>
        <taxon>Psyllidae</taxon>
        <taxon>Psyllinae</taxon>
        <taxon>Cacopsylla</taxon>
    </lineage>
</organism>
<reference evidence="13" key="1">
    <citation type="submission" date="2021-05" db="EMBL/GenBank/DDBJ databases">
        <authorList>
            <person name="Alioto T."/>
            <person name="Alioto T."/>
            <person name="Gomez Garrido J."/>
        </authorList>
    </citation>
    <scope>NUCLEOTIDE SEQUENCE</scope>
</reference>
<protein>
    <submittedName>
        <fullName evidence="13">Dynein heavy chain 7, axonemal</fullName>
    </submittedName>
</protein>
<evidence type="ECO:0000256" key="1">
    <source>
        <dbReference type="ARBA" id="ARBA00004430"/>
    </source>
</evidence>
<dbReference type="GO" id="GO:0005874">
    <property type="term" value="C:microtubule"/>
    <property type="evidence" value="ECO:0007669"/>
    <property type="project" value="UniProtKB-KW"/>
</dbReference>
<keyword evidence="4" id="KW-0547">Nucleotide-binding</keyword>
<dbReference type="GO" id="GO:0051959">
    <property type="term" value="F:dynein light intermediate chain binding"/>
    <property type="evidence" value="ECO:0007669"/>
    <property type="project" value="InterPro"/>
</dbReference>
<evidence type="ECO:0000256" key="10">
    <source>
        <dbReference type="ARBA" id="ARBA00023212"/>
    </source>
</evidence>
<keyword evidence="7" id="KW-0175">Coiled coil</keyword>
<dbReference type="Pfam" id="PF08393">
    <property type="entry name" value="DHC_N2"/>
    <property type="match status" value="1"/>
</dbReference>
<dbReference type="GO" id="GO:0005930">
    <property type="term" value="C:axoneme"/>
    <property type="evidence" value="ECO:0007669"/>
    <property type="project" value="UniProtKB-SubCell"/>
</dbReference>
<evidence type="ECO:0000256" key="7">
    <source>
        <dbReference type="ARBA" id="ARBA00023054"/>
    </source>
</evidence>
<proteinExistence type="predicted"/>
<keyword evidence="3" id="KW-0493">Microtubule</keyword>
<sequence length="139" mass="16013">MLDEVQEFRDHIPIIKTLGNPGLKPRHWEKISDVIGFPLSPEKGDLTLDRILKSGFDEYVPKFELISDAATKENALERKLIQMRDEWTELEFILLPYRDTGTYILSGIDEIQVLLDDHIVKTQTLKNSPYIVPFQAFAA</sequence>
<dbReference type="InterPro" id="IPR013602">
    <property type="entry name" value="Dynein_heavy_linker"/>
</dbReference>
<dbReference type="PANTHER" id="PTHR45703">
    <property type="entry name" value="DYNEIN HEAVY CHAIN"/>
    <property type="match status" value="1"/>
</dbReference>
<dbReference type="GO" id="GO:0045505">
    <property type="term" value="F:dynein intermediate chain binding"/>
    <property type="evidence" value="ECO:0007669"/>
    <property type="project" value="InterPro"/>
</dbReference>
<keyword evidence="5" id="KW-0067">ATP-binding</keyword>
<dbReference type="FunFam" id="1.10.287.2620:FF:000002">
    <property type="entry name" value="Dynein heavy chain 2, axonemal"/>
    <property type="match status" value="1"/>
</dbReference>
<evidence type="ECO:0000256" key="8">
    <source>
        <dbReference type="ARBA" id="ARBA00023069"/>
    </source>
</evidence>
<dbReference type="GO" id="GO:0005524">
    <property type="term" value="F:ATP binding"/>
    <property type="evidence" value="ECO:0007669"/>
    <property type="project" value="UniProtKB-KW"/>
</dbReference>
<dbReference type="GO" id="GO:0030286">
    <property type="term" value="C:dynein complex"/>
    <property type="evidence" value="ECO:0007669"/>
    <property type="project" value="UniProtKB-KW"/>
</dbReference>
<keyword evidence="6" id="KW-0243">Dynein</keyword>
<keyword evidence="2" id="KW-0963">Cytoplasm</keyword>
<evidence type="ECO:0000256" key="4">
    <source>
        <dbReference type="ARBA" id="ARBA00022741"/>
    </source>
</evidence>
<accession>A0A8D8ZCH7</accession>
<evidence type="ECO:0000256" key="11">
    <source>
        <dbReference type="ARBA" id="ARBA00023273"/>
    </source>
</evidence>
<dbReference type="GO" id="GO:0007018">
    <property type="term" value="P:microtubule-based movement"/>
    <property type="evidence" value="ECO:0007669"/>
    <property type="project" value="InterPro"/>
</dbReference>
<evidence type="ECO:0000256" key="5">
    <source>
        <dbReference type="ARBA" id="ARBA00022840"/>
    </source>
</evidence>
<evidence type="ECO:0000313" key="13">
    <source>
        <dbReference type="EMBL" id="CAG6744995.1"/>
    </source>
</evidence>